<reference evidence="1 2" key="2">
    <citation type="journal article" date="2022" name="Mol. Ecol. Resour.">
        <title>The genomes of chicory, endive, great burdock and yacon provide insights into Asteraceae paleo-polyploidization history and plant inulin production.</title>
        <authorList>
            <person name="Fan W."/>
            <person name="Wang S."/>
            <person name="Wang H."/>
            <person name="Wang A."/>
            <person name="Jiang F."/>
            <person name="Liu H."/>
            <person name="Zhao H."/>
            <person name="Xu D."/>
            <person name="Zhang Y."/>
        </authorList>
    </citation>
    <scope>NUCLEOTIDE SEQUENCE [LARGE SCALE GENOMIC DNA]</scope>
    <source>
        <strain evidence="2">cv. Yunnan</strain>
        <tissue evidence="1">Leaves</tissue>
    </source>
</reference>
<accession>A0ACB9JD35</accession>
<comment type="caution">
    <text evidence="1">The sequence shown here is derived from an EMBL/GenBank/DDBJ whole genome shotgun (WGS) entry which is preliminary data.</text>
</comment>
<protein>
    <submittedName>
        <fullName evidence="1">Uncharacterized protein</fullName>
    </submittedName>
</protein>
<dbReference type="Proteomes" id="UP001056120">
    <property type="component" value="Linkage Group LG04"/>
</dbReference>
<organism evidence="1 2">
    <name type="scientific">Smallanthus sonchifolius</name>
    <dbReference type="NCBI Taxonomy" id="185202"/>
    <lineage>
        <taxon>Eukaryota</taxon>
        <taxon>Viridiplantae</taxon>
        <taxon>Streptophyta</taxon>
        <taxon>Embryophyta</taxon>
        <taxon>Tracheophyta</taxon>
        <taxon>Spermatophyta</taxon>
        <taxon>Magnoliopsida</taxon>
        <taxon>eudicotyledons</taxon>
        <taxon>Gunneridae</taxon>
        <taxon>Pentapetalae</taxon>
        <taxon>asterids</taxon>
        <taxon>campanulids</taxon>
        <taxon>Asterales</taxon>
        <taxon>Asteraceae</taxon>
        <taxon>Asteroideae</taxon>
        <taxon>Heliantheae alliance</taxon>
        <taxon>Millerieae</taxon>
        <taxon>Smallanthus</taxon>
    </lineage>
</organism>
<evidence type="ECO:0000313" key="2">
    <source>
        <dbReference type="Proteomes" id="UP001056120"/>
    </source>
</evidence>
<dbReference type="EMBL" id="CM042021">
    <property type="protein sequence ID" value="KAI3817660.1"/>
    <property type="molecule type" value="Genomic_DNA"/>
</dbReference>
<reference evidence="2" key="1">
    <citation type="journal article" date="2022" name="Mol. Ecol. Resour.">
        <title>The genomes of chicory, endive, great burdock and yacon provide insights into Asteraceae palaeo-polyploidization history and plant inulin production.</title>
        <authorList>
            <person name="Fan W."/>
            <person name="Wang S."/>
            <person name="Wang H."/>
            <person name="Wang A."/>
            <person name="Jiang F."/>
            <person name="Liu H."/>
            <person name="Zhao H."/>
            <person name="Xu D."/>
            <person name="Zhang Y."/>
        </authorList>
    </citation>
    <scope>NUCLEOTIDE SEQUENCE [LARGE SCALE GENOMIC DNA]</scope>
    <source>
        <strain evidence="2">cv. Yunnan</strain>
    </source>
</reference>
<keyword evidence="2" id="KW-1185">Reference proteome</keyword>
<gene>
    <name evidence="1" type="ORF">L1987_11456</name>
</gene>
<proteinExistence type="predicted"/>
<sequence>MEKLNKLSICAGVLIYLLIICAAVDTITVNQTIKDGDTIVSADDNFQLGFFSLNTSTSRYLGIWSKRISPGTFVWVSNPGNPINDTSGVFKLSSDGRLLLLTGGGTGTVIWASGFPNSNIFNPMAQLLNTGNLVLRDARSIDQEKNIWQSNPPYDVCVRSGICGPYGTCNNNNSPVCSCLQGFEPRRPEEWRIADWSGGCQRVTLLNCINDGFNIISGMKLPDTRANSWYNVSMTIKECEMTCIRNCSCTAYATLDIQIGCLLWFGDLEDIRKKSGGGNLYVRLGKSELTDESKNKKVIKVVLSTSVSFLVVCLIVAIYTWRKKKRSSILITKGKPTQILEEDYTNESQKEPAELPSFSLSKIANSTNNFSINNKLGQGGFGPVYKGVLEGREIAVKRLSKTSRQGFNEFQNEVRCIARLQHRNLVKLLGYCIQGDEFMLIYEYMPNKSLDSFIFDEVKSLMLDWPSRFHIIHGIARGLRYLHQDSRLRIIHRDLKAGNILLDLDMNPKISDFGLARRFRRQESEANTNKVVGTLGYISPEYASNGHFSIKSDVFSFGVLLLEIVSGKKNRGFSHQDHNDNLLGHIIFSFLVPLPSTSGHESAVGVKCGLAKTGDHALPHFTNLETLLFPLLLWSGNHVTDYGA</sequence>
<evidence type="ECO:0000313" key="1">
    <source>
        <dbReference type="EMBL" id="KAI3817660.1"/>
    </source>
</evidence>
<name>A0ACB9JD35_9ASTR</name>